<organism evidence="9 10">
    <name type="scientific">Nocardiopsis mangrovi</name>
    <dbReference type="NCBI Taxonomy" id="1179818"/>
    <lineage>
        <taxon>Bacteria</taxon>
        <taxon>Bacillati</taxon>
        <taxon>Actinomycetota</taxon>
        <taxon>Actinomycetes</taxon>
        <taxon>Streptosporangiales</taxon>
        <taxon>Nocardiopsidaceae</taxon>
        <taxon>Nocardiopsis</taxon>
    </lineage>
</organism>
<feature type="transmembrane region" description="Helical" evidence="7">
    <location>
        <begin position="79"/>
        <end position="101"/>
    </location>
</feature>
<dbReference type="PROSITE" id="PS50928">
    <property type="entry name" value="ABC_TM1"/>
    <property type="match status" value="1"/>
</dbReference>
<feature type="transmembrane region" description="Helical" evidence="7">
    <location>
        <begin position="242"/>
        <end position="266"/>
    </location>
</feature>
<dbReference type="PANTHER" id="PTHR43744:SF8">
    <property type="entry name" value="SN-GLYCEROL-3-PHOSPHATE TRANSPORT SYSTEM PERMEASE PROTEIN UGPE"/>
    <property type="match status" value="1"/>
</dbReference>
<accession>A0ABV9E3W3</accession>
<keyword evidence="10" id="KW-1185">Reference proteome</keyword>
<dbReference type="PANTHER" id="PTHR43744">
    <property type="entry name" value="ABC TRANSPORTER PERMEASE PROTEIN MG189-RELATED-RELATED"/>
    <property type="match status" value="1"/>
</dbReference>
<evidence type="ECO:0000313" key="9">
    <source>
        <dbReference type="EMBL" id="MFC4565885.1"/>
    </source>
</evidence>
<evidence type="ECO:0000313" key="10">
    <source>
        <dbReference type="Proteomes" id="UP001595923"/>
    </source>
</evidence>
<dbReference type="Pfam" id="PF00528">
    <property type="entry name" value="BPD_transp_1"/>
    <property type="match status" value="1"/>
</dbReference>
<evidence type="ECO:0000256" key="3">
    <source>
        <dbReference type="ARBA" id="ARBA00022475"/>
    </source>
</evidence>
<sequence>MSAPPRTRRRAAARPGVHLLLVVLAVYAMGPMLVLFLSAVKSPAEVSASPLGWPSEFVWENFTTAWTDARMDTGLLNSAVIVLGTVLGVCVISGLAAYALVRLDLPKPGVIMLYLLVVTTMPIQLSLVPLLSWWTTLGLYDTQFGLIVIYWALYSPFATLLLRSYLIAIPPEYEAAARIDGAGELRVFVRIVLPLIWPGILTAALVAGLQAYNEFLLAVTFLQDRESLPASIALFSFQEGYAINYALVSAAGMIMVAPMLLVFLLLQRRFVAGYASTGMAN</sequence>
<keyword evidence="2 7" id="KW-0813">Transport</keyword>
<evidence type="ECO:0000256" key="1">
    <source>
        <dbReference type="ARBA" id="ARBA00004651"/>
    </source>
</evidence>
<dbReference type="Gene3D" id="1.10.3720.10">
    <property type="entry name" value="MetI-like"/>
    <property type="match status" value="1"/>
</dbReference>
<evidence type="ECO:0000259" key="8">
    <source>
        <dbReference type="PROSITE" id="PS50928"/>
    </source>
</evidence>
<keyword evidence="6 7" id="KW-0472">Membrane</keyword>
<feature type="transmembrane region" description="Helical" evidence="7">
    <location>
        <begin position="20"/>
        <end position="40"/>
    </location>
</feature>
<feature type="transmembrane region" description="Helical" evidence="7">
    <location>
        <begin position="146"/>
        <end position="166"/>
    </location>
</feature>
<protein>
    <submittedName>
        <fullName evidence="9">Carbohydrate ABC transporter permease</fullName>
    </submittedName>
</protein>
<comment type="subcellular location">
    <subcellularLocation>
        <location evidence="1 7">Cell membrane</location>
        <topology evidence="1 7">Multi-pass membrane protein</topology>
    </subcellularLocation>
</comment>
<proteinExistence type="inferred from homology"/>
<name>A0ABV9E3W3_9ACTN</name>
<reference evidence="10" key="1">
    <citation type="journal article" date="2019" name="Int. J. Syst. Evol. Microbiol.">
        <title>The Global Catalogue of Microorganisms (GCM) 10K type strain sequencing project: providing services to taxonomists for standard genome sequencing and annotation.</title>
        <authorList>
            <consortium name="The Broad Institute Genomics Platform"/>
            <consortium name="The Broad Institute Genome Sequencing Center for Infectious Disease"/>
            <person name="Wu L."/>
            <person name="Ma J."/>
        </authorList>
    </citation>
    <scope>NUCLEOTIDE SEQUENCE [LARGE SCALE GENOMIC DNA]</scope>
    <source>
        <strain evidence="10">XZYJ18</strain>
    </source>
</reference>
<feature type="transmembrane region" description="Helical" evidence="7">
    <location>
        <begin position="187"/>
        <end position="212"/>
    </location>
</feature>
<feature type="transmembrane region" description="Helical" evidence="7">
    <location>
        <begin position="113"/>
        <end position="134"/>
    </location>
</feature>
<keyword evidence="4 7" id="KW-0812">Transmembrane</keyword>
<comment type="similarity">
    <text evidence="7">Belongs to the binding-protein-dependent transport system permease family.</text>
</comment>
<dbReference type="Proteomes" id="UP001595923">
    <property type="component" value="Unassembled WGS sequence"/>
</dbReference>
<dbReference type="EMBL" id="JBHSFQ010000051">
    <property type="protein sequence ID" value="MFC4565885.1"/>
    <property type="molecule type" value="Genomic_DNA"/>
</dbReference>
<comment type="caution">
    <text evidence="9">The sequence shown here is derived from an EMBL/GenBank/DDBJ whole genome shotgun (WGS) entry which is preliminary data.</text>
</comment>
<evidence type="ECO:0000256" key="5">
    <source>
        <dbReference type="ARBA" id="ARBA00022989"/>
    </source>
</evidence>
<dbReference type="RefSeq" id="WP_378580273.1">
    <property type="nucleotide sequence ID" value="NZ_JBHSFQ010000051.1"/>
</dbReference>
<keyword evidence="3" id="KW-1003">Cell membrane</keyword>
<evidence type="ECO:0000256" key="7">
    <source>
        <dbReference type="RuleBase" id="RU363032"/>
    </source>
</evidence>
<dbReference type="CDD" id="cd06261">
    <property type="entry name" value="TM_PBP2"/>
    <property type="match status" value="1"/>
</dbReference>
<evidence type="ECO:0000256" key="2">
    <source>
        <dbReference type="ARBA" id="ARBA00022448"/>
    </source>
</evidence>
<dbReference type="SUPFAM" id="SSF161098">
    <property type="entry name" value="MetI-like"/>
    <property type="match status" value="1"/>
</dbReference>
<keyword evidence="5 7" id="KW-1133">Transmembrane helix</keyword>
<evidence type="ECO:0000256" key="4">
    <source>
        <dbReference type="ARBA" id="ARBA00022692"/>
    </source>
</evidence>
<dbReference type="InterPro" id="IPR035906">
    <property type="entry name" value="MetI-like_sf"/>
</dbReference>
<dbReference type="InterPro" id="IPR000515">
    <property type="entry name" value="MetI-like"/>
</dbReference>
<evidence type="ECO:0000256" key="6">
    <source>
        <dbReference type="ARBA" id="ARBA00023136"/>
    </source>
</evidence>
<gene>
    <name evidence="9" type="ORF">ACFO4E_28835</name>
</gene>
<feature type="domain" description="ABC transmembrane type-1" evidence="8">
    <location>
        <begin position="75"/>
        <end position="266"/>
    </location>
</feature>